<feature type="non-terminal residue" evidence="12">
    <location>
        <position position="1"/>
    </location>
</feature>
<dbReference type="NCBIfam" id="TIGR00414">
    <property type="entry name" value="serS"/>
    <property type="match status" value="1"/>
</dbReference>
<dbReference type="EC" id="6.1.1.11" evidence="1 7"/>
<sequence>EERNNLSKNVQGKPDQETIDKVKVLKEEIDKLESELSEVEIKWNDEINQIPNIHFDDVPKGKSEDDNVDIEFIGEKLEFDFEPKSHLDLMTDLGIIDFETGAKVSGSQFYYLKGDAVLLEYALIQFGLHKFIEKGYQLFQTPDLAKSRYYLGTGYAPKGDEAQTYEIEGEDLGLIATAEVTMAGYHADEIFDEKDLPKKYVAISHCYRKEAGAYGKYSKGLYRIHQFTKMEMFAYCTEEQSEAIHKEMLEIEKEIATELGIPFKVIQQCTADLGAIAAKKFDLEAWMPGRGDYGEITSTSNCTDYQARNLNIRYKDTDGNNKYAHMLNGTAIALSRFPIAIIENYQQADGSIRVPEVLQKYMGKEVITKK</sequence>
<dbReference type="InterPro" id="IPR002314">
    <property type="entry name" value="aa-tRNA-synt_IIb"/>
</dbReference>
<evidence type="ECO:0000256" key="8">
    <source>
        <dbReference type="PIRSR" id="PIRSR001529-1"/>
    </source>
</evidence>
<evidence type="ECO:0000313" key="13">
    <source>
        <dbReference type="Proteomes" id="UP000775877"/>
    </source>
</evidence>
<accession>A0A955L1Y3</accession>
<dbReference type="Gene3D" id="3.30.930.10">
    <property type="entry name" value="Bira Bifunctional Protein, Domain 2"/>
    <property type="match status" value="1"/>
</dbReference>
<evidence type="ECO:0000259" key="11">
    <source>
        <dbReference type="PROSITE" id="PS50862"/>
    </source>
</evidence>
<evidence type="ECO:0000256" key="6">
    <source>
        <dbReference type="ARBA" id="ARBA00023146"/>
    </source>
</evidence>
<dbReference type="EMBL" id="JAGQLJ010000093">
    <property type="protein sequence ID" value="MCA9381394.1"/>
    <property type="molecule type" value="Genomic_DNA"/>
</dbReference>
<dbReference type="GO" id="GO:0006434">
    <property type="term" value="P:seryl-tRNA aminoacylation"/>
    <property type="evidence" value="ECO:0007669"/>
    <property type="project" value="UniProtKB-UniRule"/>
</dbReference>
<protein>
    <recommendedName>
        <fullName evidence="1 7">Serine--tRNA ligase</fullName>
        <ecNumber evidence="1 7">6.1.1.11</ecNumber>
    </recommendedName>
</protein>
<evidence type="ECO:0000256" key="10">
    <source>
        <dbReference type="SAM" id="Coils"/>
    </source>
</evidence>
<dbReference type="GO" id="GO:0005737">
    <property type="term" value="C:cytoplasm"/>
    <property type="evidence" value="ECO:0007669"/>
    <property type="project" value="UniProtKB-UniRule"/>
</dbReference>
<name>A0A955L1Y3_9BACT</name>
<keyword evidence="2 12" id="KW-0436">Ligase</keyword>
<feature type="binding site" evidence="9">
    <location>
        <begin position="208"/>
        <end position="210"/>
    </location>
    <ligand>
        <name>ATP</name>
        <dbReference type="ChEBI" id="CHEBI:30616"/>
    </ligand>
</feature>
<keyword evidence="10" id="KW-0175">Coiled coil</keyword>
<gene>
    <name evidence="12" type="primary">serS</name>
    <name evidence="12" type="ORF">KC678_03955</name>
</gene>
<dbReference type="CDD" id="cd00770">
    <property type="entry name" value="SerRS_core"/>
    <property type="match status" value="1"/>
</dbReference>
<reference evidence="12" key="2">
    <citation type="journal article" date="2021" name="Microbiome">
        <title>Successional dynamics and alternative stable states in a saline activated sludge microbial community over 9 years.</title>
        <authorList>
            <person name="Wang Y."/>
            <person name="Ye J."/>
            <person name="Ju F."/>
            <person name="Liu L."/>
            <person name="Boyd J.A."/>
            <person name="Deng Y."/>
            <person name="Parks D.H."/>
            <person name="Jiang X."/>
            <person name="Yin X."/>
            <person name="Woodcroft B.J."/>
            <person name="Tyson G.W."/>
            <person name="Hugenholtz P."/>
            <person name="Polz M.F."/>
            <person name="Zhang T."/>
        </authorList>
    </citation>
    <scope>NUCLEOTIDE SEQUENCE</scope>
    <source>
        <strain evidence="12">HKST-UBA13</strain>
    </source>
</reference>
<dbReference type="PIRSF" id="PIRSF001529">
    <property type="entry name" value="Ser-tRNA-synth_IIa"/>
    <property type="match status" value="1"/>
</dbReference>
<keyword evidence="3" id="KW-0547">Nucleotide-binding</keyword>
<feature type="binding site" evidence="8">
    <location>
        <position position="231"/>
    </location>
    <ligand>
        <name>L-serine</name>
        <dbReference type="ChEBI" id="CHEBI:33384"/>
    </ligand>
</feature>
<keyword evidence="6" id="KW-0030">Aminoacyl-tRNA synthetase</keyword>
<dbReference type="InterPro" id="IPR006195">
    <property type="entry name" value="aa-tRNA-synth_II"/>
</dbReference>
<feature type="binding site" evidence="8">
    <location>
        <position position="328"/>
    </location>
    <ligand>
        <name>L-serine</name>
        <dbReference type="ChEBI" id="CHEBI:33384"/>
    </ligand>
</feature>
<dbReference type="SUPFAM" id="SSF55681">
    <property type="entry name" value="Class II aaRS and biotin synthetases"/>
    <property type="match status" value="1"/>
</dbReference>
<evidence type="ECO:0000256" key="1">
    <source>
        <dbReference type="ARBA" id="ARBA00012840"/>
    </source>
</evidence>
<dbReference type="Proteomes" id="UP000775877">
    <property type="component" value="Unassembled WGS sequence"/>
</dbReference>
<dbReference type="InterPro" id="IPR033729">
    <property type="entry name" value="SerRS_core"/>
</dbReference>
<evidence type="ECO:0000256" key="5">
    <source>
        <dbReference type="ARBA" id="ARBA00022917"/>
    </source>
</evidence>
<proteinExistence type="predicted"/>
<dbReference type="InterPro" id="IPR045864">
    <property type="entry name" value="aa-tRNA-synth_II/BPL/LPL"/>
</dbReference>
<dbReference type="PRINTS" id="PR00981">
    <property type="entry name" value="TRNASYNTHSER"/>
</dbReference>
<dbReference type="SUPFAM" id="SSF46589">
    <property type="entry name" value="tRNA-binding arm"/>
    <property type="match status" value="1"/>
</dbReference>
<evidence type="ECO:0000256" key="4">
    <source>
        <dbReference type="ARBA" id="ARBA00022840"/>
    </source>
</evidence>
<keyword evidence="4 9" id="KW-0067">ATP-binding</keyword>
<evidence type="ECO:0000313" key="12">
    <source>
        <dbReference type="EMBL" id="MCA9381394.1"/>
    </source>
</evidence>
<keyword evidence="5" id="KW-0648">Protein biosynthesis</keyword>
<evidence type="ECO:0000256" key="2">
    <source>
        <dbReference type="ARBA" id="ARBA00022598"/>
    </source>
</evidence>
<feature type="binding site" evidence="9">
    <location>
        <begin position="295"/>
        <end position="298"/>
    </location>
    <ligand>
        <name>ATP</name>
        <dbReference type="ChEBI" id="CHEBI:30616"/>
    </ligand>
</feature>
<dbReference type="GO" id="GO:0004828">
    <property type="term" value="F:serine-tRNA ligase activity"/>
    <property type="evidence" value="ECO:0007669"/>
    <property type="project" value="UniProtKB-UniRule"/>
</dbReference>
<evidence type="ECO:0000256" key="3">
    <source>
        <dbReference type="ARBA" id="ARBA00022741"/>
    </source>
</evidence>
<dbReference type="InterPro" id="IPR002317">
    <property type="entry name" value="Ser-tRNA-ligase_type_1"/>
</dbReference>
<dbReference type="GO" id="GO:0005524">
    <property type="term" value="F:ATP binding"/>
    <property type="evidence" value="ECO:0007669"/>
    <property type="project" value="UniProtKB-KW"/>
</dbReference>
<organism evidence="12 13">
    <name type="scientific">Candidatus Dojkabacteria bacterium</name>
    <dbReference type="NCBI Taxonomy" id="2099670"/>
    <lineage>
        <taxon>Bacteria</taxon>
        <taxon>Candidatus Dojkabacteria</taxon>
    </lineage>
</organism>
<dbReference type="PANTHER" id="PTHR11778">
    <property type="entry name" value="SERYL-TRNA SYNTHETASE"/>
    <property type="match status" value="1"/>
</dbReference>
<dbReference type="AlphaFoldDB" id="A0A955L1Y3"/>
<feature type="binding site" evidence="8">
    <location>
        <position position="208"/>
    </location>
    <ligand>
        <name>L-serine</name>
        <dbReference type="ChEBI" id="CHEBI:33384"/>
    </ligand>
</feature>
<comment type="caution">
    <text evidence="12">The sequence shown here is derived from an EMBL/GenBank/DDBJ whole genome shotgun (WGS) entry which is preliminary data.</text>
</comment>
<dbReference type="InterPro" id="IPR010978">
    <property type="entry name" value="tRNA-bd_arm"/>
</dbReference>
<feature type="binding site" evidence="8">
    <location>
        <position position="177"/>
    </location>
    <ligand>
        <name>L-serine</name>
        <dbReference type="ChEBI" id="CHEBI:33384"/>
    </ligand>
</feature>
<feature type="domain" description="Aminoacyl-transfer RNA synthetases class-II family profile" evidence="11">
    <location>
        <begin position="131"/>
        <end position="355"/>
    </location>
</feature>
<feature type="site" description="Important for serine binding" evidence="8">
    <location>
        <position position="330"/>
    </location>
</feature>
<dbReference type="Pfam" id="PF00587">
    <property type="entry name" value="tRNA-synt_2b"/>
    <property type="match status" value="1"/>
</dbReference>
<evidence type="ECO:0000256" key="7">
    <source>
        <dbReference type="NCBIfam" id="TIGR00414"/>
    </source>
</evidence>
<evidence type="ECO:0000256" key="9">
    <source>
        <dbReference type="PIRSR" id="PIRSR001529-2"/>
    </source>
</evidence>
<feature type="coiled-coil region" evidence="10">
    <location>
        <begin position="15"/>
        <end position="49"/>
    </location>
</feature>
<dbReference type="PROSITE" id="PS50862">
    <property type="entry name" value="AA_TRNA_LIGASE_II"/>
    <property type="match status" value="1"/>
</dbReference>
<reference evidence="12" key="1">
    <citation type="submission" date="2020-04" db="EMBL/GenBank/DDBJ databases">
        <authorList>
            <person name="Zhang T."/>
        </authorList>
    </citation>
    <scope>NUCLEOTIDE SEQUENCE</scope>
    <source>
        <strain evidence="12">HKST-UBA13</strain>
    </source>
</reference>